<evidence type="ECO:0000313" key="1">
    <source>
        <dbReference type="EMBL" id="MCI85273.1"/>
    </source>
</evidence>
<keyword evidence="2" id="KW-1185">Reference proteome</keyword>
<evidence type="ECO:0000313" key="2">
    <source>
        <dbReference type="Proteomes" id="UP000265520"/>
    </source>
</evidence>
<dbReference type="AlphaFoldDB" id="A0A392VCW6"/>
<dbReference type="Proteomes" id="UP000265520">
    <property type="component" value="Unassembled WGS sequence"/>
</dbReference>
<reference evidence="1 2" key="1">
    <citation type="journal article" date="2018" name="Front. Plant Sci.">
        <title>Red Clover (Trifolium pratense) and Zigzag Clover (T. medium) - A Picture of Genomic Similarities and Differences.</title>
        <authorList>
            <person name="Dluhosova J."/>
            <person name="Istvanek J."/>
            <person name="Nedelnik J."/>
            <person name="Repkova J."/>
        </authorList>
    </citation>
    <scope>NUCLEOTIDE SEQUENCE [LARGE SCALE GENOMIC DNA]</scope>
    <source>
        <strain evidence="2">cv. 10/8</strain>
        <tissue evidence="1">Leaf</tissue>
    </source>
</reference>
<dbReference type="EMBL" id="LXQA011111567">
    <property type="protein sequence ID" value="MCI85273.1"/>
    <property type="molecule type" value="Genomic_DNA"/>
</dbReference>
<name>A0A392VCW6_9FABA</name>
<proteinExistence type="predicted"/>
<protein>
    <submittedName>
        <fullName evidence="1">Uncharacterized protein</fullName>
    </submittedName>
</protein>
<feature type="non-terminal residue" evidence="1">
    <location>
        <position position="1"/>
    </location>
</feature>
<comment type="caution">
    <text evidence="1">The sequence shown here is derived from an EMBL/GenBank/DDBJ whole genome shotgun (WGS) entry which is preliminary data.</text>
</comment>
<sequence length="54" mass="6030">RLVGGKQFFESTKGIPGVEEGVVRLEGYPKNPWIVGSKQFFRRTESYNPGEGTV</sequence>
<organism evidence="1 2">
    <name type="scientific">Trifolium medium</name>
    <dbReference type="NCBI Taxonomy" id="97028"/>
    <lineage>
        <taxon>Eukaryota</taxon>
        <taxon>Viridiplantae</taxon>
        <taxon>Streptophyta</taxon>
        <taxon>Embryophyta</taxon>
        <taxon>Tracheophyta</taxon>
        <taxon>Spermatophyta</taxon>
        <taxon>Magnoliopsida</taxon>
        <taxon>eudicotyledons</taxon>
        <taxon>Gunneridae</taxon>
        <taxon>Pentapetalae</taxon>
        <taxon>rosids</taxon>
        <taxon>fabids</taxon>
        <taxon>Fabales</taxon>
        <taxon>Fabaceae</taxon>
        <taxon>Papilionoideae</taxon>
        <taxon>50 kb inversion clade</taxon>
        <taxon>NPAAA clade</taxon>
        <taxon>Hologalegina</taxon>
        <taxon>IRL clade</taxon>
        <taxon>Trifolieae</taxon>
        <taxon>Trifolium</taxon>
    </lineage>
</organism>
<accession>A0A392VCW6</accession>